<evidence type="ECO:0000313" key="2">
    <source>
        <dbReference type="Proteomes" id="UP001059041"/>
    </source>
</evidence>
<dbReference type="Proteomes" id="UP001059041">
    <property type="component" value="Linkage Group LG21"/>
</dbReference>
<sequence length="95" mass="10603">DILNAVRPDRQLGLDPLVHTNSTSAIPFHIANPFLIRSKPHHCFRRKHMFVNLSSPAISVADTGSKRPLNCQKRASLAAEGRRSGDVDWTMAVWC</sequence>
<proteinExistence type="predicted"/>
<feature type="non-terminal residue" evidence="1">
    <location>
        <position position="95"/>
    </location>
</feature>
<evidence type="ECO:0000313" key="1">
    <source>
        <dbReference type="EMBL" id="KAI7794493.1"/>
    </source>
</evidence>
<dbReference type="AlphaFoldDB" id="A0A9W7WE51"/>
<reference evidence="1" key="1">
    <citation type="submission" date="2021-02" db="EMBL/GenBank/DDBJ databases">
        <title>Comparative genomics reveals that relaxation of natural selection precedes convergent phenotypic evolution of cavefish.</title>
        <authorList>
            <person name="Peng Z."/>
        </authorList>
    </citation>
    <scope>NUCLEOTIDE SEQUENCE</scope>
    <source>
        <tissue evidence="1">Muscle</tissue>
    </source>
</reference>
<comment type="caution">
    <text evidence="1">The sequence shown here is derived from an EMBL/GenBank/DDBJ whole genome shotgun (WGS) entry which is preliminary data.</text>
</comment>
<gene>
    <name evidence="1" type="ORF">IRJ41_015286</name>
</gene>
<accession>A0A9W7WE51</accession>
<protein>
    <submittedName>
        <fullName evidence="1">Uncharacterized protein</fullName>
    </submittedName>
</protein>
<dbReference type="EMBL" id="JAFHDT010000021">
    <property type="protein sequence ID" value="KAI7794493.1"/>
    <property type="molecule type" value="Genomic_DNA"/>
</dbReference>
<keyword evidence="2" id="KW-1185">Reference proteome</keyword>
<organism evidence="1 2">
    <name type="scientific">Triplophysa rosa</name>
    <name type="common">Cave loach</name>
    <dbReference type="NCBI Taxonomy" id="992332"/>
    <lineage>
        <taxon>Eukaryota</taxon>
        <taxon>Metazoa</taxon>
        <taxon>Chordata</taxon>
        <taxon>Craniata</taxon>
        <taxon>Vertebrata</taxon>
        <taxon>Euteleostomi</taxon>
        <taxon>Actinopterygii</taxon>
        <taxon>Neopterygii</taxon>
        <taxon>Teleostei</taxon>
        <taxon>Ostariophysi</taxon>
        <taxon>Cypriniformes</taxon>
        <taxon>Nemacheilidae</taxon>
        <taxon>Triplophysa</taxon>
    </lineage>
</organism>
<name>A0A9W7WE51_TRIRA</name>